<dbReference type="EMBL" id="JAOPKA010000005">
    <property type="protein sequence ID" value="MCU4741946.1"/>
    <property type="molecule type" value="Genomic_DNA"/>
</dbReference>
<name>A0AAP2YYV1_9EURY</name>
<accession>A0AAP2YYV1</accession>
<dbReference type="RefSeq" id="WP_338003770.1">
    <property type="nucleotide sequence ID" value="NZ_JAOPKA010000005.1"/>
</dbReference>
<evidence type="ECO:0008006" key="5">
    <source>
        <dbReference type="Google" id="ProtNLM"/>
    </source>
</evidence>
<evidence type="ECO:0000313" key="2">
    <source>
        <dbReference type="EMBL" id="MCU4975111.1"/>
    </source>
</evidence>
<organism evidence="1 4">
    <name type="scientific">Natronoglomus mannanivorans</name>
    <dbReference type="NCBI Taxonomy" id="2979990"/>
    <lineage>
        <taxon>Archaea</taxon>
        <taxon>Methanobacteriati</taxon>
        <taxon>Methanobacteriota</taxon>
        <taxon>Stenosarchaea group</taxon>
        <taxon>Halobacteria</taxon>
        <taxon>Halobacteriales</taxon>
        <taxon>Natrialbaceae</taxon>
        <taxon>Natronoglomus</taxon>
    </lineage>
</organism>
<dbReference type="Proteomes" id="UP001320972">
    <property type="component" value="Unassembled WGS sequence"/>
</dbReference>
<protein>
    <recommendedName>
        <fullName evidence="5">Small CPxCG-related zinc finger protein</fullName>
    </recommendedName>
</protein>
<evidence type="ECO:0000313" key="4">
    <source>
        <dbReference type="Proteomes" id="UP001321018"/>
    </source>
</evidence>
<reference evidence="1 3" key="1">
    <citation type="submission" date="2022-09" db="EMBL/GenBank/DDBJ databases">
        <title>Enrichment on poylsaccharides allowed isolation of novel metabolic and taxonomic groups of Haloarchaea.</title>
        <authorList>
            <person name="Sorokin D.Y."/>
            <person name="Elcheninov A.G."/>
            <person name="Khizhniak T.V."/>
            <person name="Kolganova T.V."/>
            <person name="Kublanov I.V."/>
        </authorList>
    </citation>
    <scope>NUCLEOTIDE SEQUENCE</scope>
    <source>
        <strain evidence="2 3">AArc-m2/3/4</strain>
        <strain evidence="1">AArc-xg1-1</strain>
    </source>
</reference>
<evidence type="ECO:0000313" key="1">
    <source>
        <dbReference type="EMBL" id="MCU4741946.1"/>
    </source>
</evidence>
<dbReference type="AlphaFoldDB" id="A0AAP2YYV1"/>
<gene>
    <name evidence="2" type="ORF">OB955_20640</name>
    <name evidence="1" type="ORF">OB960_11110</name>
</gene>
<dbReference type="EMBL" id="JAOPKB010000016">
    <property type="protein sequence ID" value="MCU4975111.1"/>
    <property type="molecule type" value="Genomic_DNA"/>
</dbReference>
<sequence length="46" mass="5212">MPTCKQCGSTLETADLVRHEAGDLLMVHCPECQRLMGTYREPGYNR</sequence>
<keyword evidence="3" id="KW-1185">Reference proteome</keyword>
<comment type="caution">
    <text evidence="1">The sequence shown here is derived from an EMBL/GenBank/DDBJ whole genome shotgun (WGS) entry which is preliminary data.</text>
</comment>
<dbReference type="Proteomes" id="UP001321018">
    <property type="component" value="Unassembled WGS sequence"/>
</dbReference>
<proteinExistence type="predicted"/>
<evidence type="ECO:0000313" key="3">
    <source>
        <dbReference type="Proteomes" id="UP001320972"/>
    </source>
</evidence>